<name>A0A222P1K1_9GAMM</name>
<feature type="short sequence motif" description="DGA/G" evidence="2">
    <location>
        <begin position="500"/>
        <end position="502"/>
    </location>
</feature>
<organism evidence="4 5">
    <name type="scientific">Legionella clemsonensis</name>
    <dbReference type="NCBI Taxonomy" id="1867846"/>
    <lineage>
        <taxon>Bacteria</taxon>
        <taxon>Pseudomonadati</taxon>
        <taxon>Pseudomonadota</taxon>
        <taxon>Gammaproteobacteria</taxon>
        <taxon>Legionellales</taxon>
        <taxon>Legionellaceae</taxon>
        <taxon>Legionella</taxon>
    </lineage>
</organism>
<sequence length="898" mass="104027">MPREEVLSALLHQDIVLQPNILLLKKFLLTVHQGWFRINGLPPDKKYTLADYLLDDEKLIIDFTRMSEQSRDEFLKWFLKPHRSNAHEALLSGVTTNNYRGYTAEVGLSKWGRIINFLLYRKKSYHWNLVSQGKFDDCESSGIELCQDSHGLLIGLNQFFLKDTDTKYHELHDNQSKPLRNCKRILLTDAMVKKLIATDLTSYDFASAISQPHPFSIHVVSEAKRIQAMLEYRETQRLIRKKAWYKRLWDWFQSLFVRGTSQDIEMTEIDSGCKKYHLLFAEKDVQVFKRNSDGKIFVTEKRPDLDSMVFCGGGAKIFAHVGALKAFEQVGIKPTKYAGSSAGAIMAALCYLGYSSEDILKFFQWFKQDNIIHYEIDSSGLSDARAMKAALDYMVIKRVDEIIQQYEVDKTPEGRRFLAEKVFKHGKITFESLHFLKERYPDCNLGEKLIVTATNVRSRKTRYFSYASTPWMEVSEAVKTSASFPVVFKPTIVEGDTHKDGGILNNFPTEVFMGDLSTLLESEHGNCLSMVAFQFDHGYERSLLDKVVDRVYRENFFWNWLYGLFTGVKDPVSGWERDRLKLLQHSNQVVLIPVGNVSSTQFDLDKKAQTTLVENGYQAAKNYVDARYKTVSPTVAKNDELIYSTFTSIEELLYFSCYRGHANWFEKLAVEAQKEGMTEQKVRQLRENYFSSRVMAKKENRPTAHNSYFPTKLSGNILENQWITKNMRLFEAIYPVFHKLPEMFLTNTSDLKLFKLARHSLSLHKPLEGLKYLQEIKGETHVLLFIFIQILSTAHLDKVDQVVDKLNFFIATLQHLETEKLQHPSFYSKWSLLNRQSNRVLNLLNKQSWNEVFDLCSSLMKREEPLETIIIKDTLEDGEEDGYANNWFFEGNRPCLGA</sequence>
<dbReference type="PROSITE" id="PS51635">
    <property type="entry name" value="PNPLA"/>
    <property type="match status" value="1"/>
</dbReference>
<dbReference type="GO" id="GO:0016042">
    <property type="term" value="P:lipid catabolic process"/>
    <property type="evidence" value="ECO:0007669"/>
    <property type="project" value="UniProtKB-UniRule"/>
</dbReference>
<feature type="active site" description="Proton acceptor" evidence="2">
    <location>
        <position position="500"/>
    </location>
</feature>
<feature type="domain" description="PNPLA" evidence="3">
    <location>
        <begin position="308"/>
        <end position="513"/>
    </location>
</feature>
<keyword evidence="2" id="KW-0442">Lipid degradation</keyword>
<dbReference type="Gene3D" id="3.40.1090.10">
    <property type="entry name" value="Cytosolic phospholipase A2 catalytic domain"/>
    <property type="match status" value="2"/>
</dbReference>
<dbReference type="GO" id="GO:0016787">
    <property type="term" value="F:hydrolase activity"/>
    <property type="evidence" value="ECO:0007669"/>
    <property type="project" value="UniProtKB-UniRule"/>
</dbReference>
<proteinExistence type="predicted"/>
<gene>
    <name evidence="4" type="ORF">clem_05805</name>
</gene>
<accession>A0A222P1K1</accession>
<feature type="short sequence motif" description="GXSXG" evidence="2">
    <location>
        <begin position="339"/>
        <end position="343"/>
    </location>
</feature>
<keyword evidence="1 2" id="KW-0443">Lipid metabolism</keyword>
<dbReference type="InterPro" id="IPR052580">
    <property type="entry name" value="Lipid_Hydrolase"/>
</dbReference>
<dbReference type="InterPro" id="IPR049988">
    <property type="entry name" value="T4SS_VpdC"/>
</dbReference>
<dbReference type="EMBL" id="CP016397">
    <property type="protein sequence ID" value="ASQ45716.1"/>
    <property type="molecule type" value="Genomic_DNA"/>
</dbReference>
<dbReference type="Pfam" id="PF01734">
    <property type="entry name" value="Patatin"/>
    <property type="match status" value="1"/>
</dbReference>
<evidence type="ECO:0000256" key="1">
    <source>
        <dbReference type="ARBA" id="ARBA00023098"/>
    </source>
</evidence>
<dbReference type="KEGG" id="lcd:clem_05805"/>
<dbReference type="CDD" id="cd07207">
    <property type="entry name" value="Pat_ExoU_VipD_like"/>
    <property type="match status" value="1"/>
</dbReference>
<dbReference type="RefSeq" id="WP_094090748.1">
    <property type="nucleotide sequence ID" value="NZ_CP016397.1"/>
</dbReference>
<dbReference type="AlphaFoldDB" id="A0A222P1K1"/>
<dbReference type="NCBIfam" id="NF043045">
    <property type="entry name" value="T4SS_VpdC"/>
    <property type="match status" value="1"/>
</dbReference>
<reference evidence="5" key="1">
    <citation type="submission" date="2016-07" db="EMBL/GenBank/DDBJ databases">
        <authorList>
            <person name="Florea S."/>
            <person name="Webb J.S."/>
            <person name="Jaromczyk J."/>
            <person name="Schardl C.L."/>
        </authorList>
    </citation>
    <scope>NUCLEOTIDE SEQUENCE [LARGE SCALE GENOMIC DNA]</scope>
    <source>
        <strain evidence="5">CDC-D5610</strain>
    </source>
</reference>
<evidence type="ECO:0000256" key="2">
    <source>
        <dbReference type="PROSITE-ProRule" id="PRU01161"/>
    </source>
</evidence>
<dbReference type="SUPFAM" id="SSF52151">
    <property type="entry name" value="FabD/lysophospholipase-like"/>
    <property type="match status" value="1"/>
</dbReference>
<dbReference type="OrthoDB" id="5650221at2"/>
<dbReference type="PANTHER" id="PTHR46394">
    <property type="entry name" value="ANNEXIN"/>
    <property type="match status" value="1"/>
</dbReference>
<dbReference type="InterPro" id="IPR016035">
    <property type="entry name" value="Acyl_Trfase/lysoPLipase"/>
</dbReference>
<comment type="caution">
    <text evidence="2">Lacks conserved residue(s) required for the propagation of feature annotation.</text>
</comment>
<dbReference type="PANTHER" id="PTHR46394:SF1">
    <property type="entry name" value="PNPLA DOMAIN-CONTAINING PROTEIN"/>
    <property type="match status" value="1"/>
</dbReference>
<dbReference type="Proteomes" id="UP000201728">
    <property type="component" value="Chromosome"/>
</dbReference>
<protein>
    <submittedName>
        <fullName evidence="4">Patatin-like phospholipase</fullName>
    </submittedName>
</protein>
<evidence type="ECO:0000313" key="4">
    <source>
        <dbReference type="EMBL" id="ASQ45716.1"/>
    </source>
</evidence>
<keyword evidence="2" id="KW-0378">Hydrolase</keyword>
<keyword evidence="5" id="KW-1185">Reference proteome</keyword>
<evidence type="ECO:0000313" key="5">
    <source>
        <dbReference type="Proteomes" id="UP000201728"/>
    </source>
</evidence>
<dbReference type="InterPro" id="IPR002641">
    <property type="entry name" value="PNPLA_dom"/>
</dbReference>
<evidence type="ECO:0000259" key="3">
    <source>
        <dbReference type="PROSITE" id="PS51635"/>
    </source>
</evidence>
<feature type="active site" description="Nucleophile" evidence="2">
    <location>
        <position position="341"/>
    </location>
</feature>